<dbReference type="RefSeq" id="WP_284826652.1">
    <property type="nucleotide sequence ID" value="NZ_JASOOY020000032.1"/>
</dbReference>
<evidence type="ECO:0000256" key="1">
    <source>
        <dbReference type="ARBA" id="ARBA00009191"/>
    </source>
</evidence>
<dbReference type="PANTHER" id="PTHR10426:SF88">
    <property type="entry name" value="ADIPOCYTE PLASMA MEMBRANE-ASSOCIATED PROTEIN HEMOMUCIN-RELATED"/>
    <property type="match status" value="1"/>
</dbReference>
<evidence type="ECO:0000313" key="6">
    <source>
        <dbReference type="Proteomes" id="UP001223646"/>
    </source>
</evidence>
<dbReference type="EMBL" id="JASOOY020000032">
    <property type="protein sequence ID" value="MEO3717826.1"/>
    <property type="molecule type" value="Genomic_DNA"/>
</dbReference>
<dbReference type="AlphaFoldDB" id="A0AAW9SZS6"/>
<dbReference type="InterPro" id="IPR018119">
    <property type="entry name" value="Strictosidine_synth_cons-reg"/>
</dbReference>
<dbReference type="Gene3D" id="2.120.10.30">
    <property type="entry name" value="TolB, C-terminal domain"/>
    <property type="match status" value="1"/>
</dbReference>
<evidence type="ECO:0000256" key="3">
    <source>
        <dbReference type="ARBA" id="ARBA00023180"/>
    </source>
</evidence>
<proteinExistence type="inferred from homology"/>
<feature type="domain" description="Strictosidine synthase conserved region" evidence="4">
    <location>
        <begin position="137"/>
        <end position="211"/>
    </location>
</feature>
<name>A0AAW9SZS6_CORAY</name>
<dbReference type="GO" id="GO:0016787">
    <property type="term" value="F:hydrolase activity"/>
    <property type="evidence" value="ECO:0007669"/>
    <property type="project" value="TreeGrafter"/>
</dbReference>
<dbReference type="InterPro" id="IPR011042">
    <property type="entry name" value="6-blade_b-propeller_TolB-like"/>
</dbReference>
<dbReference type="Pfam" id="PF03088">
    <property type="entry name" value="Str_synth"/>
    <property type="match status" value="1"/>
</dbReference>
<evidence type="ECO:0000313" key="5">
    <source>
        <dbReference type="EMBL" id="MEO3717826.1"/>
    </source>
</evidence>
<comment type="caution">
    <text evidence="5">The sequence shown here is derived from an EMBL/GenBank/DDBJ whole genome shotgun (WGS) entry which is preliminary data.</text>
</comment>
<dbReference type="Proteomes" id="UP001223646">
    <property type="component" value="Unassembled WGS sequence"/>
</dbReference>
<keyword evidence="3" id="KW-0325">Glycoprotein</keyword>
<protein>
    <submittedName>
        <fullName evidence="5">SMP-30/gluconolactonase/LRE family protein</fullName>
    </submittedName>
</protein>
<gene>
    <name evidence="5" type="ORF">QP460_009540</name>
</gene>
<dbReference type="PANTHER" id="PTHR10426">
    <property type="entry name" value="STRICTOSIDINE SYNTHASE-RELATED"/>
    <property type="match status" value="1"/>
</dbReference>
<dbReference type="GO" id="GO:0012505">
    <property type="term" value="C:endomembrane system"/>
    <property type="evidence" value="ECO:0007669"/>
    <property type="project" value="TreeGrafter"/>
</dbReference>
<comment type="similarity">
    <text evidence="1">Belongs to the strictosidine synthase family.</text>
</comment>
<accession>A0AAW9SZS6</accession>
<keyword evidence="2" id="KW-0597">Phosphoprotein</keyword>
<sequence length="347" mass="38479">MKTQLKPGKHRVSLKYESGPESIDLRGVSRVIPLPAHGAEDVIAFGASDVLCGTEDGQIIRVNCESNEHKALLNTGGRPLGLELCADGSLIVCDSFKGLLRFRPGTDCAFNSTPEVLATSVNGQRLRFCSNASEAPDGSIWFTESTSRFHFPEFMGAILEHAPRGSLNCWHPDGTVTRVLDNRYFANGVIVEPDGTGVFFCETTDYALRRYDCVTQEVQTIAGNLPGFPDNMSPLSERNETWIAYAHPRSLPLDLLAKVPNFFSHIVWNMPDAIRPDAPHEVWLNMWKFNESAQNDKSDCKWERSYQIRGTHPDFHTPTAAVRMGDDLIVASKDQSSLLAIDLTKVL</sequence>
<dbReference type="SUPFAM" id="SSF63829">
    <property type="entry name" value="Calcium-dependent phosphotriesterase"/>
    <property type="match status" value="1"/>
</dbReference>
<evidence type="ECO:0000256" key="2">
    <source>
        <dbReference type="ARBA" id="ARBA00022553"/>
    </source>
</evidence>
<reference evidence="5" key="2">
    <citation type="submission" date="2024-05" db="EMBL/GenBank/DDBJ databases">
        <authorList>
            <person name="Wolfe A."/>
        </authorList>
    </citation>
    <scope>NUCLEOTIDE SEQUENCE</scope>
    <source>
        <strain evidence="5">UMB1064</strain>
    </source>
</reference>
<evidence type="ECO:0000259" key="4">
    <source>
        <dbReference type="Pfam" id="PF03088"/>
    </source>
</evidence>
<organism evidence="5 6">
    <name type="scientific">Corynebacterium amycolatum</name>
    <dbReference type="NCBI Taxonomy" id="43765"/>
    <lineage>
        <taxon>Bacteria</taxon>
        <taxon>Bacillati</taxon>
        <taxon>Actinomycetota</taxon>
        <taxon>Actinomycetes</taxon>
        <taxon>Mycobacteriales</taxon>
        <taxon>Corynebacteriaceae</taxon>
        <taxon>Corynebacterium</taxon>
    </lineage>
</organism>
<reference evidence="5" key="1">
    <citation type="submission" date="2023-05" db="EMBL/GenBank/DDBJ databases">
        <authorList>
            <person name="Du J."/>
        </authorList>
    </citation>
    <scope>NUCLEOTIDE SEQUENCE</scope>
    <source>
        <strain evidence="5">UMB1064</strain>
    </source>
</reference>